<dbReference type="Pfam" id="PF05681">
    <property type="entry name" value="Fumerase"/>
    <property type="match status" value="1"/>
</dbReference>
<evidence type="ECO:0000256" key="4">
    <source>
        <dbReference type="ARBA" id="ARBA00023004"/>
    </source>
</evidence>
<keyword evidence="2" id="KW-0004">4Fe-4S</keyword>
<organism evidence="8 10">
    <name type="scientific">Candidatus Hakubella thermalkaliphila</name>
    <dbReference type="NCBI Taxonomy" id="2754717"/>
    <lineage>
        <taxon>Bacteria</taxon>
        <taxon>Bacillati</taxon>
        <taxon>Actinomycetota</taxon>
        <taxon>Actinomycetota incertae sedis</taxon>
        <taxon>Candidatus Hakubellales</taxon>
        <taxon>Candidatus Hakubellaceae</taxon>
        <taxon>Candidatus Hakubella</taxon>
    </lineage>
</organism>
<dbReference type="GO" id="GO:0046872">
    <property type="term" value="F:metal ion binding"/>
    <property type="evidence" value="ECO:0007669"/>
    <property type="project" value="UniProtKB-KW"/>
</dbReference>
<evidence type="ECO:0000256" key="6">
    <source>
        <dbReference type="ARBA" id="ARBA00023239"/>
    </source>
</evidence>
<dbReference type="GO" id="GO:0051539">
    <property type="term" value="F:4 iron, 4 sulfur cluster binding"/>
    <property type="evidence" value="ECO:0007669"/>
    <property type="project" value="UniProtKB-KW"/>
</dbReference>
<dbReference type="NCBIfam" id="NF004885">
    <property type="entry name" value="PRK06246.1"/>
    <property type="match status" value="1"/>
</dbReference>
<evidence type="ECO:0000259" key="7">
    <source>
        <dbReference type="Pfam" id="PF05681"/>
    </source>
</evidence>
<reference evidence="10 11" key="1">
    <citation type="journal article" date="2020" name="Front. Microbiol.">
        <title>Single-cell genomics of novel Actinobacteria with the Wood-Ljungdahl pathway discovered in a serpentinizing system.</title>
        <authorList>
            <person name="Merino N."/>
            <person name="Kawai M."/>
            <person name="Boyd E.S."/>
            <person name="Colman D.R."/>
            <person name="McGlynn S.E."/>
            <person name="Nealson K.H."/>
            <person name="Kurokawa K."/>
            <person name="Hongoh Y."/>
        </authorList>
    </citation>
    <scope>NUCLEOTIDE SEQUENCE [LARGE SCALE GENOMIC DNA]</scope>
    <source>
        <strain evidence="8 10">S25</strain>
        <strain evidence="9 11">S33</strain>
    </source>
</reference>
<evidence type="ECO:0000256" key="1">
    <source>
        <dbReference type="ARBA" id="ARBA00008876"/>
    </source>
</evidence>
<dbReference type="InterPro" id="IPR004646">
    <property type="entry name" value="Fe-S_hydro-lyase_TtdA-typ_cat"/>
</dbReference>
<dbReference type="NCBIfam" id="TIGR00722">
    <property type="entry name" value="ttdA_fumA_fumB"/>
    <property type="match status" value="1"/>
</dbReference>
<keyword evidence="3" id="KW-0479">Metal-binding</keyword>
<evidence type="ECO:0000256" key="2">
    <source>
        <dbReference type="ARBA" id="ARBA00022485"/>
    </source>
</evidence>
<protein>
    <submittedName>
        <fullName evidence="8">Fumarate hydratase subunit alpha</fullName>
    </submittedName>
</protein>
<sequence>MIAKGIAHAPRRTTSHENCVIFKGEKMREVPIDKIIEVVRGLFIAANTQLGQDIVEALDQALEKEESPIGKEVLVELKENAEIARREEVPICQDTGLAVLFVDLGQDVHIVGGDFIEAVNEGVRRGYQEGYLRKSACHPFSRKNTGDNTPAIIHVNIVPGDRIKIAVVPKGGGSENMSRVAMLTPAVGAKGVIDYVVQTVEESGPNPCPPLVVGVGIGGSLEKATLMAKRSLLRPLDSQNPDPELAKMEEEILSRVNKLGIGPQGYGGRITALGVHIEMAPCHIASLPVAVNIQCHAARHKEAVI</sequence>
<keyword evidence="11" id="KW-1185">Reference proteome</keyword>
<evidence type="ECO:0000313" key="8">
    <source>
        <dbReference type="EMBL" id="GFP25008.1"/>
    </source>
</evidence>
<dbReference type="GO" id="GO:0016829">
    <property type="term" value="F:lyase activity"/>
    <property type="evidence" value="ECO:0007669"/>
    <property type="project" value="UniProtKB-KW"/>
</dbReference>
<evidence type="ECO:0000256" key="3">
    <source>
        <dbReference type="ARBA" id="ARBA00022723"/>
    </source>
</evidence>
<dbReference type="EMBL" id="BLRX01000031">
    <property type="protein sequence ID" value="GFP25008.1"/>
    <property type="molecule type" value="Genomic_DNA"/>
</dbReference>
<evidence type="ECO:0000256" key="5">
    <source>
        <dbReference type="ARBA" id="ARBA00023014"/>
    </source>
</evidence>
<evidence type="ECO:0000313" key="9">
    <source>
        <dbReference type="EMBL" id="GFP27780.1"/>
    </source>
</evidence>
<evidence type="ECO:0000313" key="11">
    <source>
        <dbReference type="Proteomes" id="UP000591948"/>
    </source>
</evidence>
<dbReference type="Proteomes" id="UP000591948">
    <property type="component" value="Unassembled WGS sequence"/>
</dbReference>
<dbReference type="AlphaFoldDB" id="A0A6V8NXM9"/>
<dbReference type="Proteomes" id="UP000543224">
    <property type="component" value="Unassembled WGS sequence"/>
</dbReference>
<dbReference type="EMBL" id="BLRY01000066">
    <property type="protein sequence ID" value="GFP27780.1"/>
    <property type="molecule type" value="Genomic_DNA"/>
</dbReference>
<keyword evidence="6" id="KW-0456">Lyase</keyword>
<comment type="caution">
    <text evidence="8">The sequence shown here is derived from an EMBL/GenBank/DDBJ whole genome shotgun (WGS) entry which is preliminary data.</text>
</comment>
<keyword evidence="4" id="KW-0408">Iron</keyword>
<evidence type="ECO:0000313" key="10">
    <source>
        <dbReference type="Proteomes" id="UP000543224"/>
    </source>
</evidence>
<dbReference type="PANTHER" id="PTHR30389">
    <property type="entry name" value="FUMARATE HYDRATASE-RELATED"/>
    <property type="match status" value="1"/>
</dbReference>
<keyword evidence="5" id="KW-0411">Iron-sulfur</keyword>
<comment type="similarity">
    <text evidence="1">Belongs to the class-I fumarase family.</text>
</comment>
<accession>A0A6V8NXM9</accession>
<name>A0A6V8NXM9_9ACTN</name>
<proteinExistence type="inferred from homology"/>
<gene>
    <name evidence="8" type="ORF">HKBW3S25_00458</name>
    <name evidence="9" type="ORF">HKBW3S33_01190</name>
</gene>
<dbReference type="InterPro" id="IPR051208">
    <property type="entry name" value="Class-I_Fumarase/Tartrate_DH"/>
</dbReference>
<feature type="domain" description="Fe-S hydro-lyase tartrate dehydratase alpha-type catalytic" evidence="7">
    <location>
        <begin position="37"/>
        <end position="303"/>
    </location>
</feature>
<dbReference type="PANTHER" id="PTHR30389:SF17">
    <property type="entry name" value="L(+)-TARTRATE DEHYDRATASE SUBUNIT ALPHA-RELATED"/>
    <property type="match status" value="1"/>
</dbReference>